<evidence type="ECO:0000313" key="2">
    <source>
        <dbReference type="Proteomes" id="UP001218638"/>
    </source>
</evidence>
<dbReference type="Proteomes" id="UP001218638">
    <property type="component" value="Chromosome"/>
</dbReference>
<organism evidence="1 2">
    <name type="scientific">Synoicihabitans lomoniglobus</name>
    <dbReference type="NCBI Taxonomy" id="2909285"/>
    <lineage>
        <taxon>Bacteria</taxon>
        <taxon>Pseudomonadati</taxon>
        <taxon>Verrucomicrobiota</taxon>
        <taxon>Opitutia</taxon>
        <taxon>Opitutales</taxon>
        <taxon>Opitutaceae</taxon>
        <taxon>Synoicihabitans</taxon>
    </lineage>
</organism>
<proteinExistence type="predicted"/>
<dbReference type="EMBL" id="CP119075">
    <property type="protein sequence ID" value="WED63379.1"/>
    <property type="molecule type" value="Genomic_DNA"/>
</dbReference>
<gene>
    <name evidence="1" type="ORF">PXH66_13655</name>
</gene>
<evidence type="ECO:0000313" key="1">
    <source>
        <dbReference type="EMBL" id="WED63379.1"/>
    </source>
</evidence>
<dbReference type="RefSeq" id="WP_330928369.1">
    <property type="nucleotide sequence ID" value="NZ_CP119075.1"/>
</dbReference>
<reference evidence="1" key="1">
    <citation type="submission" date="2023-03" db="EMBL/GenBank/DDBJ databases">
        <title>Lomoglobus Profundus gen. nov., sp. nov., a novel member of the phylum Verrucomicrobia, isolated from deep-marine sediment of South China Sea.</title>
        <authorList>
            <person name="Ahmad T."/>
            <person name="Ishaq S.E."/>
            <person name="Wang F."/>
        </authorList>
    </citation>
    <scope>NUCLEOTIDE SEQUENCE</scope>
    <source>
        <strain evidence="1">LMO-M01</strain>
    </source>
</reference>
<sequence length="141" mass="15325">MKPFGYARDALCLGAMALYALNRWVVKPHVDAGFLHDHFNDLLLIPAALPLVLGVQRLLKWRDHDSPPTAGEIALHLVIWSMLCEVAGPRLVAHATADWRDVVAYAAGGLVAGLWWQCAGKVGAARRARPALSSPVETADR</sequence>
<dbReference type="KEGG" id="slom:PXH66_13655"/>
<keyword evidence="2" id="KW-1185">Reference proteome</keyword>
<evidence type="ECO:0008006" key="3">
    <source>
        <dbReference type="Google" id="ProtNLM"/>
    </source>
</evidence>
<protein>
    <recommendedName>
        <fullName evidence="3">VanZ family protein</fullName>
    </recommendedName>
</protein>
<accession>A0AAF0CP49</accession>
<dbReference type="AlphaFoldDB" id="A0AAF0CP49"/>
<name>A0AAF0CP49_9BACT</name>